<dbReference type="Proteomes" id="UP001501004">
    <property type="component" value="Unassembled WGS sequence"/>
</dbReference>
<comment type="caution">
    <text evidence="3">The sequence shown here is derived from an EMBL/GenBank/DDBJ whole genome shotgun (WGS) entry which is preliminary data.</text>
</comment>
<organism evidence="3 4">
    <name type="scientific">Leifsonella bigeumensis</name>
    <dbReference type="NCBI Taxonomy" id="433643"/>
    <lineage>
        <taxon>Bacteria</taxon>
        <taxon>Bacillati</taxon>
        <taxon>Actinomycetota</taxon>
        <taxon>Actinomycetes</taxon>
        <taxon>Micrococcales</taxon>
        <taxon>Microbacteriaceae</taxon>
        <taxon>Leifsonella</taxon>
    </lineage>
</organism>
<evidence type="ECO:0000259" key="2">
    <source>
        <dbReference type="Pfam" id="PF00296"/>
    </source>
</evidence>
<proteinExistence type="predicted"/>
<dbReference type="Gene3D" id="3.20.20.30">
    <property type="entry name" value="Luciferase-like domain"/>
    <property type="match status" value="1"/>
</dbReference>
<dbReference type="InterPro" id="IPR011251">
    <property type="entry name" value="Luciferase-like_dom"/>
</dbReference>
<dbReference type="EMBL" id="BAABAE010000001">
    <property type="protein sequence ID" value="GAA3728668.1"/>
    <property type="molecule type" value="Genomic_DNA"/>
</dbReference>
<dbReference type="InterPro" id="IPR050564">
    <property type="entry name" value="F420-G6PD/mer"/>
</dbReference>
<keyword evidence="4" id="KW-1185">Reference proteome</keyword>
<keyword evidence="1" id="KW-0560">Oxidoreductase</keyword>
<accession>A0ABP7F023</accession>
<dbReference type="SUPFAM" id="SSF51679">
    <property type="entry name" value="Bacterial luciferase-like"/>
    <property type="match status" value="1"/>
</dbReference>
<dbReference type="PANTHER" id="PTHR43244">
    <property type="match status" value="1"/>
</dbReference>
<sequence>MGVRRRRTPTPHREVPMSTPLLSLHLSNHGSARETVDSVVRAEQSGIERVWLSEDLFYRGAIPIAAASLVSTSRIGIGFGILAPQHRHPASLAMDIRTLTDLSPDRVTVGLGAGVAERAALVGMPASPPLAIVSEAVSSLRTLLAGEVLDQGGVLHESAGLRLTGEVSGAVPPIFVAAVGPKALAQAGAGMDGVILTMMCSRAHASWAAGTVAEAAAAAARPAVPVVAYLPIAVDADGALAKQRMRGVLADFIARWSKVGFLSKLFTEWSDLDDERMQRIASAVASGDDLRDLVPDDLVDQFCIAGSPAECRDLVEEFGRSGITEIALDPGGDIAGALEFVRDTTGS</sequence>
<dbReference type="Pfam" id="PF00296">
    <property type="entry name" value="Bac_luciferase"/>
    <property type="match status" value="1"/>
</dbReference>
<evidence type="ECO:0000313" key="4">
    <source>
        <dbReference type="Proteomes" id="UP001501004"/>
    </source>
</evidence>
<evidence type="ECO:0000313" key="3">
    <source>
        <dbReference type="EMBL" id="GAA3728668.1"/>
    </source>
</evidence>
<feature type="domain" description="Luciferase-like" evidence="2">
    <location>
        <begin position="29"/>
        <end position="324"/>
    </location>
</feature>
<name>A0ABP7F023_9MICO</name>
<reference evidence="4" key="1">
    <citation type="journal article" date="2019" name="Int. J. Syst. Evol. Microbiol.">
        <title>The Global Catalogue of Microorganisms (GCM) 10K type strain sequencing project: providing services to taxonomists for standard genome sequencing and annotation.</title>
        <authorList>
            <consortium name="The Broad Institute Genomics Platform"/>
            <consortium name="The Broad Institute Genome Sequencing Center for Infectious Disease"/>
            <person name="Wu L."/>
            <person name="Ma J."/>
        </authorList>
    </citation>
    <scope>NUCLEOTIDE SEQUENCE [LARGE SCALE GENOMIC DNA]</scope>
    <source>
        <strain evidence="4">JCM 16949</strain>
    </source>
</reference>
<evidence type="ECO:0000256" key="1">
    <source>
        <dbReference type="ARBA" id="ARBA00023002"/>
    </source>
</evidence>
<protein>
    <submittedName>
        <fullName evidence="3">LLM class flavin-dependent oxidoreductase</fullName>
    </submittedName>
</protein>
<dbReference type="InterPro" id="IPR036661">
    <property type="entry name" value="Luciferase-like_sf"/>
</dbReference>
<dbReference type="PANTHER" id="PTHR43244:SF1">
    <property type="entry name" value="5,10-METHYLENETETRAHYDROMETHANOPTERIN REDUCTASE"/>
    <property type="match status" value="1"/>
</dbReference>
<gene>
    <name evidence="3" type="ORF">GCM10022239_01780</name>
</gene>